<evidence type="ECO:0000256" key="7">
    <source>
        <dbReference type="ARBA" id="ARBA00023242"/>
    </source>
</evidence>
<evidence type="ECO:0000313" key="10">
    <source>
        <dbReference type="EMBL" id="KAF8756770.1"/>
    </source>
</evidence>
<dbReference type="Pfam" id="PF10153">
    <property type="entry name" value="Efg1"/>
    <property type="match status" value="1"/>
</dbReference>
<dbReference type="GO" id="GO:0030688">
    <property type="term" value="C:preribosome, small subunit precursor"/>
    <property type="evidence" value="ECO:0007669"/>
    <property type="project" value="TreeGrafter"/>
</dbReference>
<dbReference type="PANTHER" id="PTHR33911">
    <property type="entry name" value="RRNA-PROCESSING PROTEIN EFG1"/>
    <property type="match status" value="1"/>
</dbReference>
<evidence type="ECO:0000256" key="8">
    <source>
        <dbReference type="SAM" id="Coils"/>
    </source>
</evidence>
<keyword evidence="5" id="KW-0698">rRNA processing</keyword>
<evidence type="ECO:0000256" key="2">
    <source>
        <dbReference type="ARBA" id="ARBA00006916"/>
    </source>
</evidence>
<feature type="compositionally biased region" description="Acidic residues" evidence="9">
    <location>
        <begin position="241"/>
        <end position="257"/>
    </location>
</feature>
<comment type="subcellular location">
    <subcellularLocation>
        <location evidence="1">Nucleus</location>
        <location evidence="1">Nucleolus</location>
    </subcellularLocation>
</comment>
<comment type="similarity">
    <text evidence="2">Belongs to the EFG1 family.</text>
</comment>
<feature type="compositionally biased region" description="Basic and acidic residues" evidence="9">
    <location>
        <begin position="279"/>
        <end position="292"/>
    </location>
</feature>
<dbReference type="Proteomes" id="UP000614334">
    <property type="component" value="Unassembled WGS sequence"/>
</dbReference>
<accession>A0A8H7IGG4</accession>
<evidence type="ECO:0000256" key="4">
    <source>
        <dbReference type="ARBA" id="ARBA00019827"/>
    </source>
</evidence>
<feature type="compositionally biased region" description="Basic and acidic residues" evidence="9">
    <location>
        <begin position="207"/>
        <end position="221"/>
    </location>
</feature>
<feature type="coiled-coil region" evidence="8">
    <location>
        <begin position="91"/>
        <end position="118"/>
    </location>
</feature>
<feature type="region of interest" description="Disordered" evidence="9">
    <location>
        <begin position="207"/>
        <end position="317"/>
    </location>
</feature>
<protein>
    <recommendedName>
        <fullName evidence="3">rRNA-processing protein EFG1</fullName>
    </recommendedName>
    <alternativeName>
        <fullName evidence="4">rRNA-processing protein efg1</fullName>
    </alternativeName>
</protein>
<dbReference type="InterPro" id="IPR050786">
    <property type="entry name" value="EFG1_rRNA-proc"/>
</dbReference>
<evidence type="ECO:0000313" key="11">
    <source>
        <dbReference type="Proteomes" id="UP000614334"/>
    </source>
</evidence>
<evidence type="ECO:0000256" key="3">
    <source>
        <dbReference type="ARBA" id="ARBA00018689"/>
    </source>
</evidence>
<evidence type="ECO:0000256" key="6">
    <source>
        <dbReference type="ARBA" id="ARBA00023054"/>
    </source>
</evidence>
<dbReference type="AlphaFoldDB" id="A0A8H7IGG4"/>
<dbReference type="GO" id="GO:0005730">
    <property type="term" value="C:nucleolus"/>
    <property type="evidence" value="ECO:0007669"/>
    <property type="project" value="UniProtKB-SubCell"/>
</dbReference>
<evidence type="ECO:0000256" key="9">
    <source>
        <dbReference type="SAM" id="MobiDB-lite"/>
    </source>
</evidence>
<gene>
    <name evidence="10" type="ORF">RHS01_04448</name>
</gene>
<comment type="caution">
    <text evidence="10">The sequence shown here is derived from an EMBL/GenBank/DDBJ whole genome shotgun (WGS) entry which is preliminary data.</text>
</comment>
<reference evidence="10" key="1">
    <citation type="submission" date="2020-09" db="EMBL/GenBank/DDBJ databases">
        <title>Comparative genome analyses of four rice-infecting Rhizoctonia solani isolates reveal extensive enrichment of homogalacturonan modification genes.</title>
        <authorList>
            <person name="Lee D.-Y."/>
            <person name="Jeon J."/>
            <person name="Kim K.-T."/>
            <person name="Cheong K."/>
            <person name="Song H."/>
            <person name="Choi G."/>
            <person name="Ko J."/>
            <person name="Opiyo S.O."/>
            <person name="Zuo S."/>
            <person name="Madhav S."/>
            <person name="Lee Y.-H."/>
            <person name="Wang G.-L."/>
        </authorList>
    </citation>
    <scope>NUCLEOTIDE SEQUENCE</scope>
    <source>
        <strain evidence="10">AG1-IA B2</strain>
    </source>
</reference>
<evidence type="ECO:0000256" key="5">
    <source>
        <dbReference type="ARBA" id="ARBA00022552"/>
    </source>
</evidence>
<name>A0A8H7IGG4_9AGAM</name>
<feature type="region of interest" description="Disordered" evidence="9">
    <location>
        <begin position="21"/>
        <end position="72"/>
    </location>
</feature>
<dbReference type="InterPro" id="IPR019310">
    <property type="entry name" value="Efg1"/>
</dbReference>
<dbReference type="GO" id="GO:0000462">
    <property type="term" value="P:maturation of SSU-rRNA from tricistronic rRNA transcript (SSU-rRNA, 5.8S rRNA, LSU-rRNA)"/>
    <property type="evidence" value="ECO:0007669"/>
    <property type="project" value="TreeGrafter"/>
</dbReference>
<dbReference type="PANTHER" id="PTHR33911:SF1">
    <property type="entry name" value="RRNA-PROCESSING PROTEIN EFG1"/>
    <property type="match status" value="1"/>
</dbReference>
<sequence length="317" mass="35962">MLPQNPFPDPWRAALLKFTPTASISVPPPPSNHAPLRPRNIKRNGKSDSENKARKYNKKSNPDEPGVQKVKSAIRQTRRLLAKESLAADVRIASERRLKSLEADLAKAEIRKKERKMAMRYHKIKFFDKQKVNRKIAQTKRALEAPDLDKKERKKLQKELLSHRVDLNYILNHPKLDKYIGLYPSSESNDDRTDKLREERRLLVRQAMERGEMDAEPENRRSNGNGQVEELDGGGSAELGASDDDDDDDDSGTDGEEGEPKPSKAPSNRHRVSANTASKSEKPKKPKLQEKPKKSKSAPLAFQQQLVSVKDDDFFDA</sequence>
<evidence type="ECO:0000256" key="1">
    <source>
        <dbReference type="ARBA" id="ARBA00004604"/>
    </source>
</evidence>
<proteinExistence type="inferred from homology"/>
<organism evidence="10 11">
    <name type="scientific">Rhizoctonia solani</name>
    <dbReference type="NCBI Taxonomy" id="456999"/>
    <lineage>
        <taxon>Eukaryota</taxon>
        <taxon>Fungi</taxon>
        <taxon>Dikarya</taxon>
        <taxon>Basidiomycota</taxon>
        <taxon>Agaricomycotina</taxon>
        <taxon>Agaricomycetes</taxon>
        <taxon>Cantharellales</taxon>
        <taxon>Ceratobasidiaceae</taxon>
        <taxon>Rhizoctonia</taxon>
    </lineage>
</organism>
<keyword evidence="7" id="KW-0539">Nucleus</keyword>
<keyword evidence="6 8" id="KW-0175">Coiled coil</keyword>
<dbReference type="EMBL" id="JACYCF010000006">
    <property type="protein sequence ID" value="KAF8756770.1"/>
    <property type="molecule type" value="Genomic_DNA"/>
</dbReference>